<sequence length="884" mass="94497">MRSDEIRSSFREFFAARDHAVVPSASLVPSSLDASVLLTTAGMQPFKPYFLGLETPPAPRVTSVQKCFRSTDIDEVGATARHLTLFEMMGNFSFGDYFKEGAVGYAWELVTQGWRMDEARVWASVFAGEEGVPADEEAVALWLDVGVPAERIVRLGREHNFWQAGPTGPCGPCSELYYDRGAEHGCGRPVGTAPTETTCAPGCDCDRFLEFWNLVFMQYDRAEDGTLSPLPRPSIDTGSGVERVAALLQDVHSVYETDGFVALISALEGWSGARYVNGGGETKALRVLCDHGRAMTMLAADGVTPSNEGRGYILRRVVRRAVIQGRQIGLATPFLARLQGLVVDQLGAAYPELETQRAEVAALLTAEEERFARTLETGLALLDDVIARVRSTGGVEIPAADAFRLHDTHGFPVEVTAEIAAGHDLALDEAGFAVLMEEQRTRARTAGRRGAGSLRERAGAFAREAGFVTEFVGYDRLDVETTADAVEPVDEGRLLVKLRTSPFYAEGGGQVADTGSIEWGGGRAAVDEVFRFDADQALLVTPERGTLAGGEPVRARVAADRRRPTVANHTGTHLLHRALQRRLGDHVRQRGSAVRPDKLRFDFSHGEPLTAAELQDVEDEVNRLVVETRPVRIFETDQDEARRLGATMLFGEKYGDVVRVVEIDDYSRELCGGTHARSTAEVGPFKIVHESSVGQGVRRIEALTGAAALDLLRSRERAAAAVARDLRTEPEGLPDAVARLRTRIRELEAAARAGGGDGAAGVSLQALLDQAERHGPISVLVAEAGETPPGDLRGLSDRLRGKLGGSVVLLASRAGGRAHLVAGATPEAVAAGVSAADVIGAAAPLVGGGGGGRPTMAQAGGKDPDRLPEALTAARDYIAGRLDG</sequence>
<dbReference type="InterPro" id="IPR018164">
    <property type="entry name" value="Ala-tRNA-synth_IIc_N"/>
</dbReference>
<dbReference type="InterPro" id="IPR023033">
    <property type="entry name" value="Ala_tRNA_ligase_euk/bac"/>
</dbReference>
<dbReference type="CDD" id="cd00673">
    <property type="entry name" value="AlaRS_core"/>
    <property type="match status" value="1"/>
</dbReference>
<evidence type="ECO:0000256" key="10">
    <source>
        <dbReference type="ARBA" id="ARBA00023146"/>
    </source>
</evidence>
<feature type="binding site" evidence="13">
    <location>
        <position position="671"/>
    </location>
    <ligand>
        <name>Zn(2+)</name>
        <dbReference type="ChEBI" id="CHEBI:29105"/>
    </ligand>
</feature>
<dbReference type="InterPro" id="IPR009000">
    <property type="entry name" value="Transl_B-barrel_sf"/>
</dbReference>
<dbReference type="NCBIfam" id="TIGR00344">
    <property type="entry name" value="alaS"/>
    <property type="match status" value="1"/>
</dbReference>
<evidence type="ECO:0000256" key="9">
    <source>
        <dbReference type="ARBA" id="ARBA00022917"/>
    </source>
</evidence>
<evidence type="ECO:0000256" key="5">
    <source>
        <dbReference type="ARBA" id="ARBA00022741"/>
    </source>
</evidence>
<keyword evidence="4 13" id="KW-0479">Metal-binding</keyword>
<evidence type="ECO:0000259" key="14">
    <source>
        <dbReference type="PROSITE" id="PS50860"/>
    </source>
</evidence>
<evidence type="ECO:0000313" key="15">
    <source>
        <dbReference type="EMBL" id="CAA9529410.1"/>
    </source>
</evidence>
<dbReference type="HAMAP" id="MF_00036_B">
    <property type="entry name" value="Ala_tRNA_synth_B"/>
    <property type="match status" value="1"/>
</dbReference>
<dbReference type="GO" id="GO:0005829">
    <property type="term" value="C:cytosol"/>
    <property type="evidence" value="ECO:0007669"/>
    <property type="project" value="TreeGrafter"/>
</dbReference>
<evidence type="ECO:0000256" key="8">
    <source>
        <dbReference type="ARBA" id="ARBA00022884"/>
    </source>
</evidence>
<dbReference type="Gene3D" id="2.40.30.130">
    <property type="match status" value="1"/>
</dbReference>
<evidence type="ECO:0000256" key="3">
    <source>
        <dbReference type="ARBA" id="ARBA00022598"/>
    </source>
</evidence>
<keyword evidence="7 13" id="KW-0067">ATP-binding</keyword>
<evidence type="ECO:0000256" key="6">
    <source>
        <dbReference type="ARBA" id="ARBA00022833"/>
    </source>
</evidence>
<keyword evidence="2 13" id="KW-0820">tRNA-binding</keyword>
<evidence type="ECO:0000256" key="2">
    <source>
        <dbReference type="ARBA" id="ARBA00022555"/>
    </source>
</evidence>
<comment type="similarity">
    <text evidence="1 13">Belongs to the class-II aminoacyl-tRNA synthetase family.</text>
</comment>
<dbReference type="SUPFAM" id="SSF55681">
    <property type="entry name" value="Class II aaRS and biotin synthetases"/>
    <property type="match status" value="1"/>
</dbReference>
<keyword evidence="3 13" id="KW-0436">Ligase</keyword>
<dbReference type="SUPFAM" id="SSF50447">
    <property type="entry name" value="Translation proteins"/>
    <property type="match status" value="1"/>
</dbReference>
<dbReference type="GO" id="GO:0006419">
    <property type="term" value="P:alanyl-tRNA aminoacylation"/>
    <property type="evidence" value="ECO:0007669"/>
    <property type="project" value="UniProtKB-UniRule"/>
</dbReference>
<dbReference type="InterPro" id="IPR050058">
    <property type="entry name" value="Ala-tRNA_ligase"/>
</dbReference>
<dbReference type="Gene3D" id="3.30.980.10">
    <property type="entry name" value="Threonyl-trna Synthetase, Chain A, domain 2"/>
    <property type="match status" value="1"/>
</dbReference>
<keyword evidence="5 13" id="KW-0547">Nucleotide-binding</keyword>
<dbReference type="PRINTS" id="PR00980">
    <property type="entry name" value="TRNASYNTHALA"/>
</dbReference>
<dbReference type="GO" id="GO:0008270">
    <property type="term" value="F:zinc ion binding"/>
    <property type="evidence" value="ECO:0007669"/>
    <property type="project" value="UniProtKB-UniRule"/>
</dbReference>
<comment type="domain">
    <text evidence="13">Consists of three domains; the N-terminal catalytic domain, the editing domain and the C-terminal C-Ala domain. The editing domain removes incorrectly charged amino acids, while the C-Ala domain, along with tRNA(Ala), serves as a bridge to cooperatively bring together the editing and aminoacylation centers thus stimulating deacylation of misacylated tRNAs.</text>
</comment>
<dbReference type="Gene3D" id="3.30.54.20">
    <property type="match status" value="1"/>
</dbReference>
<evidence type="ECO:0000256" key="4">
    <source>
        <dbReference type="ARBA" id="ARBA00022723"/>
    </source>
</evidence>
<reference evidence="15" key="1">
    <citation type="submission" date="2020-02" db="EMBL/GenBank/DDBJ databases">
        <authorList>
            <person name="Meier V. D."/>
        </authorList>
    </citation>
    <scope>NUCLEOTIDE SEQUENCE</scope>
    <source>
        <strain evidence="15">AVDCRST_MAG79</strain>
    </source>
</reference>
<dbReference type="InterPro" id="IPR018163">
    <property type="entry name" value="Thr/Ala-tRNA-synth_IIc_edit"/>
</dbReference>
<protein>
    <recommendedName>
        <fullName evidence="13">Alanine--tRNA ligase</fullName>
        <ecNumber evidence="13">6.1.1.7</ecNumber>
    </recommendedName>
    <alternativeName>
        <fullName evidence="13">Alanyl-tRNA synthetase</fullName>
        <shortName evidence="13">AlaRS</shortName>
    </alternativeName>
</protein>
<keyword evidence="13" id="KW-0963">Cytoplasm</keyword>
<dbReference type="AlphaFoldDB" id="A0A6J4TS58"/>
<dbReference type="PANTHER" id="PTHR11777">
    <property type="entry name" value="ALANYL-TRNA SYNTHETASE"/>
    <property type="match status" value="1"/>
</dbReference>
<keyword evidence="10 13" id="KW-0030">Aminoacyl-tRNA synthetase</keyword>
<dbReference type="SUPFAM" id="SSF101353">
    <property type="entry name" value="Putative anticodon-binding domain of alanyl-tRNA synthetase (AlaRS)"/>
    <property type="match status" value="1"/>
</dbReference>
<dbReference type="InterPro" id="IPR018165">
    <property type="entry name" value="Ala-tRNA-synth_IIc_core"/>
</dbReference>
<keyword evidence="9 13" id="KW-0648">Protein biosynthesis</keyword>
<evidence type="ECO:0000256" key="7">
    <source>
        <dbReference type="ARBA" id="ARBA00022840"/>
    </source>
</evidence>
<dbReference type="SMART" id="SM00863">
    <property type="entry name" value="tRNA_SAD"/>
    <property type="match status" value="1"/>
</dbReference>
<dbReference type="InterPro" id="IPR003156">
    <property type="entry name" value="DHHA1_dom"/>
</dbReference>
<name>A0A6J4TS58_9ACTN</name>
<dbReference type="GO" id="GO:0000049">
    <property type="term" value="F:tRNA binding"/>
    <property type="evidence" value="ECO:0007669"/>
    <property type="project" value="UniProtKB-KW"/>
</dbReference>
<organism evidence="15">
    <name type="scientific">uncultured Thermoleophilia bacterium</name>
    <dbReference type="NCBI Taxonomy" id="1497501"/>
    <lineage>
        <taxon>Bacteria</taxon>
        <taxon>Bacillati</taxon>
        <taxon>Actinomycetota</taxon>
        <taxon>Thermoleophilia</taxon>
        <taxon>environmental samples</taxon>
    </lineage>
</organism>
<dbReference type="EMBL" id="CADCWC010000151">
    <property type="protein sequence ID" value="CAA9529410.1"/>
    <property type="molecule type" value="Genomic_DNA"/>
</dbReference>
<dbReference type="Pfam" id="PF01411">
    <property type="entry name" value="tRNA-synt_2c"/>
    <property type="match status" value="1"/>
</dbReference>
<evidence type="ECO:0000256" key="13">
    <source>
        <dbReference type="HAMAP-Rule" id="MF_00036"/>
    </source>
</evidence>
<comment type="subcellular location">
    <subcellularLocation>
        <location evidence="13">Cytoplasm</location>
    </subcellularLocation>
</comment>
<gene>
    <name evidence="13" type="primary">alaS</name>
    <name evidence="15" type="ORF">AVDCRST_MAG79-777</name>
</gene>
<dbReference type="FunFam" id="3.30.54.20:FF:000001">
    <property type="entry name" value="Alanine--tRNA ligase"/>
    <property type="match status" value="1"/>
</dbReference>
<feature type="binding site" evidence="13">
    <location>
        <position position="569"/>
    </location>
    <ligand>
        <name>Zn(2+)</name>
        <dbReference type="ChEBI" id="CHEBI:29105"/>
    </ligand>
</feature>
<dbReference type="InterPro" id="IPR012947">
    <property type="entry name" value="tRNA_SAD"/>
</dbReference>
<dbReference type="GO" id="GO:0004813">
    <property type="term" value="F:alanine-tRNA ligase activity"/>
    <property type="evidence" value="ECO:0007669"/>
    <property type="project" value="UniProtKB-UniRule"/>
</dbReference>
<dbReference type="Gene3D" id="3.30.930.10">
    <property type="entry name" value="Bira Bifunctional Protein, Domain 2"/>
    <property type="match status" value="1"/>
</dbReference>
<evidence type="ECO:0000256" key="12">
    <source>
        <dbReference type="ARBA" id="ARBA00048300"/>
    </source>
</evidence>
<dbReference type="PROSITE" id="PS50860">
    <property type="entry name" value="AA_TRNA_LIGASE_II_ALA"/>
    <property type="match status" value="1"/>
</dbReference>
<dbReference type="Pfam" id="PF02272">
    <property type="entry name" value="DHHA1"/>
    <property type="match status" value="1"/>
</dbReference>
<feature type="binding site" evidence="13">
    <location>
        <position position="573"/>
    </location>
    <ligand>
        <name>Zn(2+)</name>
        <dbReference type="ChEBI" id="CHEBI:29105"/>
    </ligand>
</feature>
<dbReference type="FunFam" id="3.10.310.40:FF:000001">
    <property type="entry name" value="Alanine--tRNA ligase"/>
    <property type="match status" value="1"/>
</dbReference>
<feature type="domain" description="Alanyl-transfer RNA synthetases family profile" evidence="14">
    <location>
        <begin position="1"/>
        <end position="714"/>
    </location>
</feature>
<dbReference type="EC" id="6.1.1.7" evidence="13"/>
<feature type="binding site" evidence="13">
    <location>
        <position position="675"/>
    </location>
    <ligand>
        <name>Zn(2+)</name>
        <dbReference type="ChEBI" id="CHEBI:29105"/>
    </ligand>
</feature>
<dbReference type="InterPro" id="IPR045864">
    <property type="entry name" value="aa-tRNA-synth_II/BPL/LPL"/>
</dbReference>
<dbReference type="SUPFAM" id="SSF55186">
    <property type="entry name" value="ThrRS/AlaRS common domain"/>
    <property type="match status" value="1"/>
</dbReference>
<keyword evidence="6 13" id="KW-0862">Zinc</keyword>
<dbReference type="PANTHER" id="PTHR11777:SF9">
    <property type="entry name" value="ALANINE--TRNA LIGASE, CYTOPLASMIC"/>
    <property type="match status" value="1"/>
</dbReference>
<comment type="catalytic activity">
    <reaction evidence="12 13">
        <text>tRNA(Ala) + L-alanine + ATP = L-alanyl-tRNA(Ala) + AMP + diphosphate</text>
        <dbReference type="Rhea" id="RHEA:12540"/>
        <dbReference type="Rhea" id="RHEA-COMP:9657"/>
        <dbReference type="Rhea" id="RHEA-COMP:9923"/>
        <dbReference type="ChEBI" id="CHEBI:30616"/>
        <dbReference type="ChEBI" id="CHEBI:33019"/>
        <dbReference type="ChEBI" id="CHEBI:57972"/>
        <dbReference type="ChEBI" id="CHEBI:78442"/>
        <dbReference type="ChEBI" id="CHEBI:78497"/>
        <dbReference type="ChEBI" id="CHEBI:456215"/>
        <dbReference type="EC" id="6.1.1.7"/>
    </reaction>
</comment>
<dbReference type="Gene3D" id="3.10.310.40">
    <property type="match status" value="1"/>
</dbReference>
<dbReference type="GO" id="GO:0005524">
    <property type="term" value="F:ATP binding"/>
    <property type="evidence" value="ECO:0007669"/>
    <property type="project" value="UniProtKB-UniRule"/>
</dbReference>
<evidence type="ECO:0000256" key="1">
    <source>
        <dbReference type="ARBA" id="ARBA00008226"/>
    </source>
</evidence>
<dbReference type="InterPro" id="IPR002318">
    <property type="entry name" value="Ala-tRNA-lgiase_IIc"/>
</dbReference>
<comment type="function">
    <text evidence="11 13">Catalyzes the attachment of alanine to tRNA(Ala) in a two-step reaction: alanine is first activated by ATP to form Ala-AMP and then transferred to the acceptor end of tRNA(Ala). Also edits incorrectly charged Ser-tRNA(Ala) and Gly-tRNA(Ala) via its editing domain.</text>
</comment>
<dbReference type="Pfam" id="PF07973">
    <property type="entry name" value="tRNA_SAD"/>
    <property type="match status" value="1"/>
</dbReference>
<proteinExistence type="inferred from homology"/>
<accession>A0A6J4TS58</accession>
<dbReference type="FunFam" id="3.30.980.10:FF:000004">
    <property type="entry name" value="Alanine--tRNA ligase, cytoplasmic"/>
    <property type="match status" value="1"/>
</dbReference>
<dbReference type="InterPro" id="IPR018162">
    <property type="entry name" value="Ala-tRNA-ligase_IIc_anticod-bd"/>
</dbReference>
<evidence type="ECO:0000256" key="11">
    <source>
        <dbReference type="ARBA" id="ARBA00024779"/>
    </source>
</evidence>
<dbReference type="GO" id="GO:0002161">
    <property type="term" value="F:aminoacyl-tRNA deacylase activity"/>
    <property type="evidence" value="ECO:0007669"/>
    <property type="project" value="TreeGrafter"/>
</dbReference>
<comment type="cofactor">
    <cofactor evidence="13">
        <name>Zn(2+)</name>
        <dbReference type="ChEBI" id="CHEBI:29105"/>
    </cofactor>
    <text evidence="13">Binds 1 zinc ion per subunit.</text>
</comment>
<keyword evidence="8 13" id="KW-0694">RNA-binding</keyword>